<name>A0A4E9FTD0_BRUMA</name>
<dbReference type="GO" id="GO:1904778">
    <property type="term" value="P:positive regulation of protein localization to cell cortex"/>
    <property type="evidence" value="ECO:0007669"/>
    <property type="project" value="EnsemblMetazoa"/>
</dbReference>
<dbReference type="Gene3D" id="3.90.190.10">
    <property type="entry name" value="Protein tyrosine phosphatase superfamily"/>
    <property type="match status" value="1"/>
</dbReference>
<dbReference type="KEGG" id="bmy:BM_BM5245"/>
<dbReference type="Pfam" id="PF00102">
    <property type="entry name" value="Y_phosphatase"/>
    <property type="match status" value="1"/>
</dbReference>
<dbReference type="GO" id="GO:0019901">
    <property type="term" value="F:protein kinase binding"/>
    <property type="evidence" value="ECO:0007669"/>
    <property type="project" value="EnsemblMetazoa"/>
</dbReference>
<reference evidence="4" key="2">
    <citation type="submission" date="2019-04" db="EMBL/GenBank/DDBJ databases">
        <authorList>
            <person name="Howe K."/>
            <person name="Paulini M."/>
            <person name="Williams G."/>
        </authorList>
    </citation>
    <scope>NUCLEOTIDE SEQUENCE [LARGE SCALE GENOMIC DNA]</scope>
    <source>
        <strain evidence="4">FR3</strain>
    </source>
</reference>
<evidence type="ECO:0000313" key="6">
    <source>
        <dbReference type="WBParaSite" id="Bm5245.1"/>
    </source>
</evidence>
<protein>
    <recommendedName>
        <fullName evidence="7">Protein-tyrosine phosphatase containing protein</fullName>
    </recommendedName>
</protein>
<reference evidence="5" key="1">
    <citation type="journal article" date="2007" name="Science">
        <title>Draft genome of the filarial nematode parasite Brugia malayi.</title>
        <authorList>
            <person name="Ghedin E."/>
            <person name="Wang S."/>
            <person name="Spiro D."/>
            <person name="Caler E."/>
            <person name="Zhao Q."/>
            <person name="Crabtree J."/>
            <person name="Allen J.E."/>
            <person name="Delcher A.L."/>
            <person name="Guiliano D.B."/>
            <person name="Miranda-Saavedra D."/>
            <person name="Angiuoli S.V."/>
            <person name="Creasy T."/>
            <person name="Amedeo P."/>
            <person name="Haas B."/>
            <person name="El-Sayed N.M."/>
            <person name="Wortman J.R."/>
            <person name="Feldblyum T."/>
            <person name="Tallon L."/>
            <person name="Schatz M."/>
            <person name="Shumway M."/>
            <person name="Koo H."/>
            <person name="Salzberg S.L."/>
            <person name="Schobel S."/>
            <person name="Pertea M."/>
            <person name="Pop M."/>
            <person name="White O."/>
            <person name="Barton G.J."/>
            <person name="Carlow C.K."/>
            <person name="Crawford M.J."/>
            <person name="Daub J."/>
            <person name="Dimmic M.W."/>
            <person name="Estes C.F."/>
            <person name="Foster J.M."/>
            <person name="Ganatra M."/>
            <person name="Gregory W.F."/>
            <person name="Johnson N.M."/>
            <person name="Jin J."/>
            <person name="Komuniecki R."/>
            <person name="Korf I."/>
            <person name="Kumar S."/>
            <person name="Laney S."/>
            <person name="Li B.W."/>
            <person name="Li W."/>
            <person name="Lindblom T.H."/>
            <person name="Lustigman S."/>
            <person name="Ma D."/>
            <person name="Maina C.V."/>
            <person name="Martin D.M."/>
            <person name="McCarter J.P."/>
            <person name="McReynolds L."/>
            <person name="Mitreva M."/>
            <person name="Nutman T.B."/>
            <person name="Parkinson J."/>
            <person name="Peregrin-Alvarez J.M."/>
            <person name="Poole C."/>
            <person name="Ren Q."/>
            <person name="Saunders L."/>
            <person name="Sluder A.E."/>
            <person name="Smith K."/>
            <person name="Stanke M."/>
            <person name="Unnasch T.R."/>
            <person name="Ware J."/>
            <person name="Wei A.D."/>
            <person name="Weil G."/>
            <person name="Williams D.J."/>
            <person name="Zhang Y."/>
            <person name="Williams S.A."/>
            <person name="Fraser-Liggett C."/>
            <person name="Slatko B."/>
            <person name="Blaxter M.L."/>
            <person name="Scott A.L."/>
        </authorList>
    </citation>
    <scope>NUCLEOTIDE SEQUENCE</scope>
    <source>
        <strain evidence="5">FR3</strain>
    </source>
</reference>
<dbReference type="InterPro" id="IPR016130">
    <property type="entry name" value="Tyr_Pase_AS"/>
</dbReference>
<dbReference type="PROSITE" id="PS00383">
    <property type="entry name" value="TYR_PHOSPHATASE_1"/>
    <property type="match status" value="1"/>
</dbReference>
<dbReference type="GO" id="GO:0030866">
    <property type="term" value="P:cortical actin cytoskeleton organization"/>
    <property type="evidence" value="ECO:0007669"/>
    <property type="project" value="EnsemblMetazoa"/>
</dbReference>
<feature type="coiled-coil region" evidence="1">
    <location>
        <begin position="48"/>
        <end position="82"/>
    </location>
</feature>
<dbReference type="WBParaSite" id="Bm5245.1">
    <property type="protein sequence ID" value="Bm5245.1"/>
    <property type="gene ID" value="WBGene00225506"/>
</dbReference>
<dbReference type="PROSITE" id="PS50055">
    <property type="entry name" value="TYR_PHOSPHATASE_PTP"/>
    <property type="match status" value="1"/>
</dbReference>
<dbReference type="RefSeq" id="XP_042938658.1">
    <property type="nucleotide sequence ID" value="XM_043082724.1"/>
</dbReference>
<feature type="domain" description="Tyrosine specific protein phosphatases" evidence="3">
    <location>
        <begin position="565"/>
        <end position="641"/>
    </location>
</feature>
<dbReference type="InterPro" id="IPR000387">
    <property type="entry name" value="Tyr_Pase_dom"/>
</dbReference>
<reference evidence="6" key="3">
    <citation type="submission" date="2022-04" db="UniProtKB">
        <authorList>
            <consortium name="WormBaseParasite"/>
        </authorList>
    </citation>
    <scope>IDENTIFICATION</scope>
</reference>
<dbReference type="PROSITE" id="PS50056">
    <property type="entry name" value="TYR_PHOSPHATASE_2"/>
    <property type="match status" value="1"/>
</dbReference>
<dbReference type="InterPro" id="IPR052782">
    <property type="entry name" value="Oocyte-zygote_transition_reg"/>
</dbReference>
<dbReference type="EMBL" id="CAAKNF010000001">
    <property type="protein sequence ID" value="VIO99781.1"/>
    <property type="molecule type" value="Genomic_DNA"/>
</dbReference>
<sequence>MLRLFFKSNFCQFWELKRTAQHFRINEEDIRYQSSTLLENLDFASEIIAAIIRAAENLTKENDELKNENAELRNTIFILEKENIDLKEVIFLDSALAAAVAVAVASAIAYLLAHTNMLVAVMASEVDASSLASSIELNDALVDSEWFCPGEIHSIIPTGNKWSKRKRQIEANKFHDNTHSNSLFYMRWYEAYKIRALKQRLEQYKIDEIQSFIKQKIQKINDVVRDEEIKLRLISSVILKPDHMQSDPDFLKRKYGANLIGWLDDVAAELSQPSSKIINELMRDFTSLKEADPLSNWTEQSSEFYCRMLERINNFASSMAEMVKYSFIIEPGTITPHLSEYVAEFQQLKTFFERNPLTSEEAKQNAFNRNLDKARNKLFECADISRVILWRKKTTSNNNGSVFPYKSTIRETTNMHYTNDIFKHISITNHSTDKSDDFIHASYVRGGPLLNTFILTQAPLPSTINDFWQMVWQERSKYIIMLCKAVDMKRLGLLDGVLPNTCVYYWPRYENDKAQYGDYIVCNIKMDCTTDPLFNVTHLTMHRVDDEEGFVHKLEHWQYDWNNFTDFYWPLRILRRARLSSMPTIIHCLDGCGRSGTLVTIEVLLMHLLRGSAQYDNLVLTTAIFVRLQRRHAISSPLQYLFIYRTLLHWMQPFITSNISRFILGLIFPNWGFVGKYEKMISNRYKFK</sequence>
<dbReference type="SMART" id="SM00194">
    <property type="entry name" value="PTPc"/>
    <property type="match status" value="1"/>
</dbReference>
<dbReference type="PANTHER" id="PTHR46163">
    <property type="entry name" value="TYROSINE-PROTEIN PHOSPHATASE-RELATED"/>
    <property type="match status" value="1"/>
</dbReference>
<dbReference type="SMART" id="SM00404">
    <property type="entry name" value="PTPc_motif"/>
    <property type="match status" value="1"/>
</dbReference>
<proteinExistence type="predicted"/>
<dbReference type="InterPro" id="IPR029021">
    <property type="entry name" value="Prot-tyrosine_phosphatase-like"/>
</dbReference>
<keyword evidence="1" id="KW-0175">Coiled coil</keyword>
<evidence type="ECO:0000313" key="4">
    <source>
        <dbReference type="EMBL" id="VIO99781.1"/>
    </source>
</evidence>
<evidence type="ECO:0000259" key="3">
    <source>
        <dbReference type="PROSITE" id="PS50056"/>
    </source>
</evidence>
<evidence type="ECO:0008006" key="7">
    <source>
        <dbReference type="Google" id="ProtNLM"/>
    </source>
</evidence>
<dbReference type="SUPFAM" id="SSF52799">
    <property type="entry name" value="(Phosphotyrosine protein) phosphatases II"/>
    <property type="match status" value="1"/>
</dbReference>
<dbReference type="CDD" id="cd00047">
    <property type="entry name" value="PTPc"/>
    <property type="match status" value="1"/>
</dbReference>
<dbReference type="GO" id="GO:0030703">
    <property type="term" value="P:eggshell formation"/>
    <property type="evidence" value="ECO:0007669"/>
    <property type="project" value="EnsemblMetazoa"/>
</dbReference>
<evidence type="ECO:0000313" key="5">
    <source>
        <dbReference type="Proteomes" id="UP000006672"/>
    </source>
</evidence>
<dbReference type="GO" id="GO:0040038">
    <property type="term" value="P:polar body extrusion after meiotic divisions"/>
    <property type="evidence" value="ECO:0007669"/>
    <property type="project" value="EnsemblMetazoa"/>
</dbReference>
<dbReference type="PRINTS" id="PR00700">
    <property type="entry name" value="PRTYPHPHTASE"/>
</dbReference>
<dbReference type="InterPro" id="IPR003595">
    <property type="entry name" value="Tyr_Pase_cat"/>
</dbReference>
<dbReference type="GeneID" id="6099779"/>
<keyword evidence="5" id="KW-1185">Reference proteome</keyword>
<dbReference type="PANTHER" id="PTHR46163:SF7">
    <property type="entry name" value="PROTEIN TYROSINE PHOSPHATASE-LIKE PROTEIN EGG-3"/>
    <property type="match status" value="1"/>
</dbReference>
<gene>
    <name evidence="4" type="primary">Bma-egg-3.2</name>
    <name evidence="4" type="ORF">BM_BM5245</name>
</gene>
<dbReference type="GO" id="GO:0005938">
    <property type="term" value="C:cell cortex"/>
    <property type="evidence" value="ECO:0007669"/>
    <property type="project" value="EnsemblMetazoa"/>
</dbReference>
<dbReference type="AlphaFoldDB" id="A0A4E9FTD0"/>
<dbReference type="Proteomes" id="UP000006672">
    <property type="component" value="Unassembled WGS sequence"/>
</dbReference>
<evidence type="ECO:0000259" key="2">
    <source>
        <dbReference type="PROSITE" id="PS50055"/>
    </source>
</evidence>
<dbReference type="CTD" id="6099779"/>
<feature type="domain" description="Tyrosine-protein phosphatase" evidence="2">
    <location>
        <begin position="341"/>
        <end position="650"/>
    </location>
</feature>
<organism evidence="4">
    <name type="scientific">Brugia malayi</name>
    <name type="common">Filarial nematode worm</name>
    <dbReference type="NCBI Taxonomy" id="6279"/>
    <lineage>
        <taxon>Eukaryota</taxon>
        <taxon>Metazoa</taxon>
        <taxon>Ecdysozoa</taxon>
        <taxon>Nematoda</taxon>
        <taxon>Chromadorea</taxon>
        <taxon>Rhabditida</taxon>
        <taxon>Spirurina</taxon>
        <taxon>Spiruromorpha</taxon>
        <taxon>Filarioidea</taxon>
        <taxon>Onchocercidae</taxon>
        <taxon>Brugia</taxon>
    </lineage>
</organism>
<dbReference type="GO" id="GO:0004725">
    <property type="term" value="F:protein tyrosine phosphatase activity"/>
    <property type="evidence" value="ECO:0007669"/>
    <property type="project" value="InterPro"/>
</dbReference>
<dbReference type="InterPro" id="IPR000242">
    <property type="entry name" value="PTP_cat"/>
</dbReference>
<accession>A0A4E9FTD0</accession>
<evidence type="ECO:0000256" key="1">
    <source>
        <dbReference type="SAM" id="Coils"/>
    </source>
</evidence>
<accession>A0A8L7T8F5</accession>
<dbReference type="OrthoDB" id="5834449at2759"/>